<keyword evidence="6 7" id="KW-0472">Membrane</keyword>
<protein>
    <submittedName>
        <fullName evidence="8">LysE family translocator</fullName>
    </submittedName>
</protein>
<dbReference type="EMBL" id="JADMKS010000007">
    <property type="protein sequence ID" value="MBF6638520.1"/>
    <property type="molecule type" value="Genomic_DNA"/>
</dbReference>
<keyword evidence="4" id="KW-0029">Amino-acid transport</keyword>
<dbReference type="Proteomes" id="UP000705283">
    <property type="component" value="Unassembled WGS sequence"/>
</dbReference>
<dbReference type="GO" id="GO:0015171">
    <property type="term" value="F:amino acid transmembrane transporter activity"/>
    <property type="evidence" value="ECO:0007669"/>
    <property type="project" value="TreeGrafter"/>
</dbReference>
<evidence type="ECO:0000256" key="3">
    <source>
        <dbReference type="ARBA" id="ARBA00022692"/>
    </source>
</evidence>
<comment type="caution">
    <text evidence="8">The sequence shown here is derived from an EMBL/GenBank/DDBJ whole genome shotgun (WGS) entry which is preliminary data.</text>
</comment>
<reference evidence="8" key="4">
    <citation type="submission" date="2022-09" db="EMBL/GenBank/DDBJ databases">
        <title>Rouxiella aceris sp. nov., isolated from tree sap and emended description of the genus Rhouxiella.</title>
        <authorList>
            <person name="Kim I.S."/>
        </authorList>
    </citation>
    <scope>NUCLEOTIDE SEQUENCE</scope>
    <source>
        <strain evidence="8">SAP-2</strain>
    </source>
</reference>
<keyword evidence="10" id="KW-1185">Reference proteome</keyword>
<dbReference type="GO" id="GO:0033228">
    <property type="term" value="P:cysteine export across plasma membrane"/>
    <property type="evidence" value="ECO:0007669"/>
    <property type="project" value="TreeGrafter"/>
</dbReference>
<organism evidence="8 11">
    <name type="scientific">Rouxiella silvae</name>
    <dbReference type="NCBI Taxonomy" id="1646373"/>
    <lineage>
        <taxon>Bacteria</taxon>
        <taxon>Pseudomonadati</taxon>
        <taxon>Pseudomonadota</taxon>
        <taxon>Gammaproteobacteria</taxon>
        <taxon>Enterobacterales</taxon>
        <taxon>Yersiniaceae</taxon>
        <taxon>Rouxiella</taxon>
    </lineage>
</organism>
<dbReference type="PANTHER" id="PTHR30086:SF20">
    <property type="entry name" value="ARGININE EXPORTER PROTEIN ARGO-RELATED"/>
    <property type="match status" value="1"/>
</dbReference>
<dbReference type="InterPro" id="IPR001123">
    <property type="entry name" value="LeuE-type"/>
</dbReference>
<keyword evidence="4" id="KW-0813">Transport</keyword>
<evidence type="ECO:0000313" key="9">
    <source>
        <dbReference type="EMBL" id="ORJ19800.1"/>
    </source>
</evidence>
<accession>A0AA41BXT8</accession>
<dbReference type="Pfam" id="PF01810">
    <property type="entry name" value="LysE"/>
    <property type="match status" value="1"/>
</dbReference>
<keyword evidence="2" id="KW-1003">Cell membrane</keyword>
<dbReference type="AlphaFoldDB" id="A0AA41BXT8"/>
<dbReference type="GO" id="GO:0005886">
    <property type="term" value="C:plasma membrane"/>
    <property type="evidence" value="ECO:0007669"/>
    <property type="project" value="UniProtKB-SubCell"/>
</dbReference>
<proteinExistence type="predicted"/>
<reference evidence="9 10" key="2">
    <citation type="journal article" date="2017" name="Int. J. Syst. Evol. Microbiol.">
        <title>Rouxiella badensis sp. nov. and Rouxiella silvae sp. nov. isolated from peat bog soil in Germany and emendation of the genus description.</title>
        <authorList>
            <person name="Le Fleche-Mateos A."/>
            <person name="Kugler J.H."/>
            <person name="Hansen S.H."/>
            <person name="Syldatk C."/>
            <person name="Hausmann R."/>
            <person name="Lomprez F."/>
            <person name="Vandenbogaert M."/>
            <person name="Manuguerra J.C."/>
            <person name="Grimont P.A."/>
        </authorList>
    </citation>
    <scope>NUCLEOTIDE SEQUENCE [LARGE SCALE GENOMIC DNA]</scope>
    <source>
        <strain evidence="9 10">213</strain>
    </source>
</reference>
<feature type="transmembrane region" description="Helical" evidence="7">
    <location>
        <begin position="172"/>
        <end position="194"/>
    </location>
</feature>
<evidence type="ECO:0000256" key="6">
    <source>
        <dbReference type="ARBA" id="ARBA00023136"/>
    </source>
</evidence>
<evidence type="ECO:0000313" key="10">
    <source>
        <dbReference type="Proteomes" id="UP000192722"/>
    </source>
</evidence>
<reference evidence="9" key="1">
    <citation type="submission" date="2016-12" db="EMBL/GenBank/DDBJ databases">
        <authorList>
            <person name="Le Fleche-Mateos A."/>
        </authorList>
    </citation>
    <scope>NUCLEOTIDE SEQUENCE</scope>
    <source>
        <strain evidence="9">213</strain>
    </source>
</reference>
<dbReference type="PANTHER" id="PTHR30086">
    <property type="entry name" value="ARGININE EXPORTER PROTEIN ARGO"/>
    <property type="match status" value="1"/>
</dbReference>
<keyword evidence="3 7" id="KW-0812">Transmembrane</keyword>
<evidence type="ECO:0000256" key="5">
    <source>
        <dbReference type="ARBA" id="ARBA00022989"/>
    </source>
</evidence>
<evidence type="ECO:0000256" key="1">
    <source>
        <dbReference type="ARBA" id="ARBA00004651"/>
    </source>
</evidence>
<name>A0AA41BXT8_9GAMM</name>
<evidence type="ECO:0000256" key="2">
    <source>
        <dbReference type="ARBA" id="ARBA00022475"/>
    </source>
</evidence>
<dbReference type="RefSeq" id="WP_084983963.1">
    <property type="nucleotide sequence ID" value="NZ_CBCSCF010000009.1"/>
</dbReference>
<feature type="transmembrane region" description="Helical" evidence="7">
    <location>
        <begin position="68"/>
        <end position="88"/>
    </location>
</feature>
<gene>
    <name evidence="9" type="ORF">BS639_18375</name>
    <name evidence="8" type="ORF">ITX54_17790</name>
</gene>
<dbReference type="Proteomes" id="UP000192722">
    <property type="component" value="Unassembled WGS sequence"/>
</dbReference>
<evidence type="ECO:0000256" key="7">
    <source>
        <dbReference type="SAM" id="Phobius"/>
    </source>
</evidence>
<reference evidence="8" key="3">
    <citation type="submission" date="2020-11" db="EMBL/GenBank/DDBJ databases">
        <authorList>
            <person name="Lee S.D."/>
        </authorList>
    </citation>
    <scope>NUCLEOTIDE SEQUENCE</scope>
    <source>
        <strain evidence="8">SAP-2</strain>
    </source>
</reference>
<evidence type="ECO:0000313" key="8">
    <source>
        <dbReference type="EMBL" id="MBF6638520.1"/>
    </source>
</evidence>
<feature type="transmembrane region" description="Helical" evidence="7">
    <location>
        <begin position="139"/>
        <end position="160"/>
    </location>
</feature>
<dbReference type="EMBL" id="MRWD01000049">
    <property type="protein sequence ID" value="ORJ19800.1"/>
    <property type="molecule type" value="Genomic_DNA"/>
</dbReference>
<feature type="transmembrane region" description="Helical" evidence="7">
    <location>
        <begin position="108"/>
        <end position="127"/>
    </location>
</feature>
<evidence type="ECO:0000256" key="4">
    <source>
        <dbReference type="ARBA" id="ARBA00022970"/>
    </source>
</evidence>
<comment type="subcellular location">
    <subcellularLocation>
        <location evidence="1">Cell membrane</location>
        <topology evidence="1">Multi-pass membrane protein</topology>
    </subcellularLocation>
</comment>
<sequence>MLDTAFVSYVTVMSITPGPNNLLLASSGVNFGLRKTLPMTMGITLGCSIQCALTTSLLAVLLSWMTVIRLPMAVLGCSYLFWLSWKIFRSSMPQNKAEQRPMRLINGALFQVINPKAWLMATNVAILFTPPAGNMLHHTLANCIGFAVLNFPCVLIWAMMGDRLRKALQVEWKLKAFNTVMAGLMALTALWLIVDELKNVLIIS</sequence>
<evidence type="ECO:0000313" key="11">
    <source>
        <dbReference type="Proteomes" id="UP000705283"/>
    </source>
</evidence>
<keyword evidence="5 7" id="KW-1133">Transmembrane helix</keyword>